<dbReference type="RefSeq" id="WP_121688603.1">
    <property type="nucleotide sequence ID" value="NZ_RCUY01000009.1"/>
</dbReference>
<keyword evidence="2" id="KW-1185">Reference proteome</keyword>
<dbReference type="SUPFAM" id="SSF140453">
    <property type="entry name" value="EsxAB dimer-like"/>
    <property type="match status" value="1"/>
</dbReference>
<comment type="caution">
    <text evidence="1">The sequence shown here is derived from an EMBL/GenBank/DDBJ whole genome shotgun (WGS) entry which is preliminary data.</text>
</comment>
<evidence type="ECO:0008006" key="3">
    <source>
        <dbReference type="Google" id="ProtNLM"/>
    </source>
</evidence>
<dbReference type="EMBL" id="RCUY01000009">
    <property type="protein sequence ID" value="RLP82047.1"/>
    <property type="molecule type" value="Genomic_DNA"/>
</dbReference>
<accession>A0A3L7ANW8</accession>
<reference evidence="1 2" key="1">
    <citation type="submission" date="2018-10" db="EMBL/GenBank/DDBJ databases">
        <authorList>
            <person name="Li J."/>
        </authorList>
    </citation>
    <scope>NUCLEOTIDE SEQUENCE [LARGE SCALE GENOMIC DNA]</scope>
    <source>
        <strain evidence="1 2">JCM 11654</strain>
    </source>
</reference>
<organism evidence="1 2">
    <name type="scientific">Mycetocola lacteus</name>
    <dbReference type="NCBI Taxonomy" id="76637"/>
    <lineage>
        <taxon>Bacteria</taxon>
        <taxon>Bacillati</taxon>
        <taxon>Actinomycetota</taxon>
        <taxon>Actinomycetes</taxon>
        <taxon>Micrococcales</taxon>
        <taxon>Microbacteriaceae</taxon>
        <taxon>Mycetocola</taxon>
    </lineage>
</organism>
<proteinExistence type="predicted"/>
<evidence type="ECO:0000313" key="2">
    <source>
        <dbReference type="Proteomes" id="UP000269438"/>
    </source>
</evidence>
<name>A0A3L7ANW8_9MICO</name>
<dbReference type="OrthoDB" id="3238340at2"/>
<dbReference type="AlphaFoldDB" id="A0A3L7ANW8"/>
<sequence>MSSITPVADPASVLTTPSVSKESLDKVMQARGNSIFGQFDNIARQLFNFSPLDEWVFNPFIGDWQRMDKAAAAWTNTATALEMFGQNAQHLTEVVGDDWEGEGFDAFKASQASFAEKLPPLAQQCTNAAELNLAFVDYASQVAGLILDILDILAQKLIRMSAEAAVPVAGWVAAGIEVADLVAKVCDWSVRILDLINSVVRIAQAYIAIMTGFQNSLSAITSLLDTWTSVASNVGAVASLASEVLNKAPKQPAATKPAPIG</sequence>
<evidence type="ECO:0000313" key="1">
    <source>
        <dbReference type="EMBL" id="RLP82047.1"/>
    </source>
</evidence>
<dbReference type="Proteomes" id="UP000269438">
    <property type="component" value="Unassembled WGS sequence"/>
</dbReference>
<protein>
    <recommendedName>
        <fullName evidence="3">WXG100 family type VII secretion target</fullName>
    </recommendedName>
</protein>
<dbReference type="InterPro" id="IPR036689">
    <property type="entry name" value="ESAT-6-like_sf"/>
</dbReference>
<gene>
    <name evidence="1" type="ORF">D9V34_09500</name>
</gene>